<feature type="region of interest" description="Disordered" evidence="1">
    <location>
        <begin position="36"/>
        <end position="88"/>
    </location>
</feature>
<feature type="compositionally biased region" description="Low complexity" evidence="1">
    <location>
        <begin position="68"/>
        <end position="78"/>
    </location>
</feature>
<dbReference type="PANTHER" id="PTHR36456:SF1">
    <property type="entry name" value="UPF0232 PROTEIN SCO3875"/>
    <property type="match status" value="1"/>
</dbReference>
<proteinExistence type="predicted"/>
<dbReference type="EMBL" id="CP039247">
    <property type="protein sequence ID" value="QCB27318.1"/>
    <property type="molecule type" value="Genomic_DNA"/>
</dbReference>
<dbReference type="KEGG" id="cee:CENDO_00020"/>
<sequence>METVATVAIRMSKQVDFSGEEHDVVEWAFAAVRSRVPNPPKLPMRRRVKRYERNDTPDASVPGLEKLAAPAEAAAREPSTGTNPDDIENPEIRELAILMKRLRENQAANRRPSGLDGRRPRRPLGVPSLGAALGREIRERGWEGNLADGWIFGHWPDIAGEYNAQLTKPVSLRKSVLYVDCASSAVASNLLYAEREFVAKIEDKVGQGVVTKIVFNRPKQRKNYEGRQWVKPQGSQDTYG</sequence>
<evidence type="ECO:0000313" key="2">
    <source>
        <dbReference type="EMBL" id="QCB27318.1"/>
    </source>
</evidence>
<protein>
    <submittedName>
        <fullName evidence="2">Uncharacterized protein</fullName>
    </submittedName>
</protein>
<reference evidence="2 3" key="1">
    <citation type="submission" date="2019-04" db="EMBL/GenBank/DDBJ databases">
        <title>Corynebacterium endometrii sp. nov., isolated from the uterus of a cow with endometritis.</title>
        <authorList>
            <person name="Ballas P."/>
            <person name="Ruckert C."/>
            <person name="Wagener K."/>
            <person name="Drillich M."/>
            <person name="Kaempfer P."/>
            <person name="Busse H.-J."/>
            <person name="Ehling-Schulz M."/>
        </authorList>
    </citation>
    <scope>NUCLEOTIDE SEQUENCE [LARGE SCALE GENOMIC DNA]</scope>
    <source>
        <strain evidence="2 3">LMM-1653</strain>
    </source>
</reference>
<dbReference type="Proteomes" id="UP000296352">
    <property type="component" value="Chromosome"/>
</dbReference>
<organism evidence="2 3">
    <name type="scientific">Corynebacterium endometrii</name>
    <dbReference type="NCBI Taxonomy" id="2488819"/>
    <lineage>
        <taxon>Bacteria</taxon>
        <taxon>Bacillati</taxon>
        <taxon>Actinomycetota</taxon>
        <taxon>Actinomycetes</taxon>
        <taxon>Mycobacteriales</taxon>
        <taxon>Corynebacteriaceae</taxon>
        <taxon>Corynebacterium</taxon>
    </lineage>
</organism>
<dbReference type="OrthoDB" id="5516926at2"/>
<feature type="region of interest" description="Disordered" evidence="1">
    <location>
        <begin position="106"/>
        <end position="128"/>
    </location>
</feature>
<evidence type="ECO:0000256" key="1">
    <source>
        <dbReference type="SAM" id="MobiDB-lite"/>
    </source>
</evidence>
<evidence type="ECO:0000313" key="3">
    <source>
        <dbReference type="Proteomes" id="UP000296352"/>
    </source>
</evidence>
<keyword evidence="3" id="KW-1185">Reference proteome</keyword>
<name>A0A4V1CE94_9CORY</name>
<dbReference type="Pfam" id="PF05258">
    <property type="entry name" value="DciA"/>
    <property type="match status" value="1"/>
</dbReference>
<dbReference type="AlphaFoldDB" id="A0A4V1CE94"/>
<gene>
    <name evidence="2" type="ORF">CENDO_00020</name>
</gene>
<dbReference type="InterPro" id="IPR007922">
    <property type="entry name" value="DciA-like"/>
</dbReference>
<dbReference type="PANTHER" id="PTHR36456">
    <property type="entry name" value="UPF0232 PROTEIN SCO3875"/>
    <property type="match status" value="1"/>
</dbReference>
<accession>A0A4V1CE94</accession>